<dbReference type="KEGG" id="ifl:C1H71_20505"/>
<proteinExistence type="predicted"/>
<dbReference type="Proteomes" id="UP000515917">
    <property type="component" value="Plasmid pl1"/>
</dbReference>
<organism evidence="2 3">
    <name type="scientific">Iodobacter fluviatilis</name>
    <dbReference type="NCBI Taxonomy" id="537"/>
    <lineage>
        <taxon>Bacteria</taxon>
        <taxon>Pseudomonadati</taxon>
        <taxon>Pseudomonadota</taxon>
        <taxon>Betaproteobacteria</taxon>
        <taxon>Neisseriales</taxon>
        <taxon>Chitinibacteraceae</taxon>
        <taxon>Iodobacter</taxon>
    </lineage>
</organism>
<sequence>MNNNNTALKIPNNLQRWRLLLGEAAQSQLGNLSGEAMAADAALEWLYGRDPDRAARGERGATLDPSQLTIPDWVNTIHTLFPQEVIERLERDAVERFGIVEVVTNLDVLSRIEPSESLLRAVLHTKHLMNPEVLAAARKIVAAVVQKIMEKLAREVRQSFSGTRDRRRPSLRPVASNFDFKRTLRANLHRWHPEHKKLYIETPLFMSRSKRHTEQWDIILLIDQSGSMVDSVIHSAVMAACLWQLPGMRTHLIAFDTEFVNLTADVSDPVELLMKVQLGGGTDIAKAMRYAQSLIHNPRRSIVVLVSDFYEGGSPHELVRLSKSMVQSGCTVLGLAALDSAAKPNYDRDMAQQLVNVGAHIGAMTPGELAAWLAEKVQQ</sequence>
<dbReference type="EMBL" id="CP025783">
    <property type="protein sequence ID" value="QBC45923.1"/>
    <property type="molecule type" value="Genomic_DNA"/>
</dbReference>
<dbReference type="CDD" id="cd01462">
    <property type="entry name" value="VWA_YIEM_type"/>
    <property type="match status" value="1"/>
</dbReference>
<accession>A0A7G3GFR2</accession>
<dbReference type="InterPro" id="IPR036465">
    <property type="entry name" value="vWFA_dom_sf"/>
</dbReference>
<dbReference type="SUPFAM" id="SSF53300">
    <property type="entry name" value="vWA-like"/>
    <property type="match status" value="1"/>
</dbReference>
<evidence type="ECO:0000313" key="3">
    <source>
        <dbReference type="Proteomes" id="UP000515917"/>
    </source>
</evidence>
<feature type="domain" description="VWFA" evidence="1">
    <location>
        <begin position="215"/>
        <end position="374"/>
    </location>
</feature>
<evidence type="ECO:0000313" key="2">
    <source>
        <dbReference type="EMBL" id="QBC45923.1"/>
    </source>
</evidence>
<dbReference type="InterPro" id="IPR008912">
    <property type="entry name" value="Uncharacterised_CoxE"/>
</dbReference>
<dbReference type="PANTHER" id="PTHR30634">
    <property type="entry name" value="OUTER MEMBRANE LOLAB LIPOPROTEIN INSERTION APPARATUS"/>
    <property type="match status" value="1"/>
</dbReference>
<dbReference type="Gene3D" id="3.40.50.410">
    <property type="entry name" value="von Willebrand factor, type A domain"/>
    <property type="match status" value="1"/>
</dbReference>
<protein>
    <recommendedName>
        <fullName evidence="1">VWFA domain-containing protein</fullName>
    </recommendedName>
</protein>
<dbReference type="AlphaFoldDB" id="A0A7G3GFR2"/>
<dbReference type="Pfam" id="PF05762">
    <property type="entry name" value="VWA_CoxE"/>
    <property type="match status" value="1"/>
</dbReference>
<name>A0A7G3GFR2_9NEIS</name>
<keyword evidence="3" id="KW-1185">Reference proteome</keyword>
<gene>
    <name evidence="2" type="ORF">C1H71_20505</name>
</gene>
<geneLocation type="plasmid" evidence="2 3">
    <name>pl1</name>
</geneLocation>
<dbReference type="PANTHER" id="PTHR30634:SF16">
    <property type="entry name" value="OUTER-MEMBRANE LIPOPROTEIN LOLB"/>
    <property type="match status" value="1"/>
</dbReference>
<dbReference type="InterPro" id="IPR050458">
    <property type="entry name" value="LolB"/>
</dbReference>
<keyword evidence="2" id="KW-0614">Plasmid</keyword>
<reference evidence="2 3" key="1">
    <citation type="submission" date="2018-01" db="EMBL/GenBank/DDBJ databases">
        <title>Genome sequence of Iodobacter sp. strain PCH194 isolated from Indian Trans-Himalaya.</title>
        <authorList>
            <person name="Kumar V."/>
            <person name="Thakur V."/>
            <person name="Kumar S."/>
            <person name="Singh D."/>
        </authorList>
    </citation>
    <scope>NUCLEOTIDE SEQUENCE [LARGE SCALE GENOMIC DNA]</scope>
    <source>
        <strain evidence="2 3">PCH194</strain>
        <plasmid evidence="2 3">pl1</plasmid>
    </source>
</reference>
<dbReference type="SMART" id="SM00327">
    <property type="entry name" value="VWA"/>
    <property type="match status" value="1"/>
</dbReference>
<evidence type="ECO:0000259" key="1">
    <source>
        <dbReference type="SMART" id="SM00327"/>
    </source>
</evidence>
<dbReference type="RefSeq" id="WP_130108390.1">
    <property type="nucleotide sequence ID" value="NZ_CP025783.1"/>
</dbReference>
<dbReference type="InterPro" id="IPR002035">
    <property type="entry name" value="VWF_A"/>
</dbReference>